<gene>
    <name evidence="1" type="ordered locus">AciPR4_3817</name>
</gene>
<dbReference type="Proteomes" id="UP000006844">
    <property type="component" value="Chromosome"/>
</dbReference>
<accession>E8V209</accession>
<protein>
    <recommendedName>
        <fullName evidence="3">Antibiotic biosynthesis monooxygenase</fullName>
    </recommendedName>
</protein>
<evidence type="ECO:0000313" key="2">
    <source>
        <dbReference type="Proteomes" id="UP000006844"/>
    </source>
</evidence>
<evidence type="ECO:0008006" key="3">
    <source>
        <dbReference type="Google" id="ProtNLM"/>
    </source>
</evidence>
<name>E8V209_TERSS</name>
<organism evidence="1 2">
    <name type="scientific">Terriglobus saanensis (strain ATCC BAA-1853 / DSM 23119 / SP1PR4)</name>
    <dbReference type="NCBI Taxonomy" id="401053"/>
    <lineage>
        <taxon>Bacteria</taxon>
        <taxon>Pseudomonadati</taxon>
        <taxon>Acidobacteriota</taxon>
        <taxon>Terriglobia</taxon>
        <taxon>Terriglobales</taxon>
        <taxon>Acidobacteriaceae</taxon>
        <taxon>Terriglobus</taxon>
    </lineage>
</organism>
<dbReference type="AlphaFoldDB" id="E8V209"/>
<dbReference type="InterPro" id="IPR011008">
    <property type="entry name" value="Dimeric_a/b-barrel"/>
</dbReference>
<keyword evidence="2" id="KW-1185">Reference proteome</keyword>
<dbReference type="EMBL" id="CP002467">
    <property type="protein sequence ID" value="ADV84566.1"/>
    <property type="molecule type" value="Genomic_DNA"/>
</dbReference>
<reference evidence="1 2" key="1">
    <citation type="journal article" date="2012" name="Stand. Genomic Sci.">
        <title>Complete genome sequence of Terriglobus saanensis type strain SP1PR4(T), an Acidobacteria from tundra soil.</title>
        <authorList>
            <person name="Rawat S.R."/>
            <person name="Mannisto M.K."/>
            <person name="Starovoytov V."/>
            <person name="Goodwin L."/>
            <person name="Nolan M."/>
            <person name="Hauser L."/>
            <person name="Land M."/>
            <person name="Davenport K.W."/>
            <person name="Woyke T."/>
            <person name="Haggblom M.M."/>
        </authorList>
    </citation>
    <scope>NUCLEOTIDE SEQUENCE</scope>
    <source>
        <strain evidence="2">ATCC BAA-1853 / DSM 23119 / SP1PR4</strain>
    </source>
</reference>
<dbReference type="KEGG" id="tsa:AciPR4_3817"/>
<proteinExistence type="predicted"/>
<dbReference type="SUPFAM" id="SSF54909">
    <property type="entry name" value="Dimeric alpha+beta barrel"/>
    <property type="match status" value="1"/>
</dbReference>
<dbReference type="HOGENOM" id="CLU_170225_1_0_0"/>
<evidence type="ECO:0000313" key="1">
    <source>
        <dbReference type="EMBL" id="ADV84566.1"/>
    </source>
</evidence>
<dbReference type="OrthoDB" id="165208at2"/>
<dbReference type="eggNOG" id="COG2329">
    <property type="taxonomic scope" value="Bacteria"/>
</dbReference>
<sequence length="108" mass="12324">MICRAWRAEAENELADTYQNVALTKVIPSIEARKIPGFLHIDVLRRPLSAERVEFMTLMWFDSAESIKAFVGEDSEASYLPTDITSVLARYDHRASHFEVVAQRPQKA</sequence>